<feature type="region of interest" description="Disordered" evidence="1">
    <location>
        <begin position="275"/>
        <end position="341"/>
    </location>
</feature>
<dbReference type="EMBL" id="BKCJ010009004">
    <property type="protein sequence ID" value="GEU84954.1"/>
    <property type="molecule type" value="Genomic_DNA"/>
</dbReference>
<accession>A0A6L2NKC3</accession>
<feature type="compositionally biased region" description="Basic and acidic residues" evidence="1">
    <location>
        <begin position="280"/>
        <end position="289"/>
    </location>
</feature>
<protein>
    <submittedName>
        <fullName evidence="2">Uncharacterized protein</fullName>
    </submittedName>
</protein>
<organism evidence="2">
    <name type="scientific">Tanacetum cinerariifolium</name>
    <name type="common">Dalmatian daisy</name>
    <name type="synonym">Chrysanthemum cinerariifolium</name>
    <dbReference type="NCBI Taxonomy" id="118510"/>
    <lineage>
        <taxon>Eukaryota</taxon>
        <taxon>Viridiplantae</taxon>
        <taxon>Streptophyta</taxon>
        <taxon>Embryophyta</taxon>
        <taxon>Tracheophyta</taxon>
        <taxon>Spermatophyta</taxon>
        <taxon>Magnoliopsida</taxon>
        <taxon>eudicotyledons</taxon>
        <taxon>Gunneridae</taxon>
        <taxon>Pentapetalae</taxon>
        <taxon>asterids</taxon>
        <taxon>campanulids</taxon>
        <taxon>Asterales</taxon>
        <taxon>Asteraceae</taxon>
        <taxon>Asteroideae</taxon>
        <taxon>Anthemideae</taxon>
        <taxon>Anthemidinae</taxon>
        <taxon>Tanacetum</taxon>
    </lineage>
</organism>
<comment type="caution">
    <text evidence="2">The sequence shown here is derived from an EMBL/GenBank/DDBJ whole genome shotgun (WGS) entry which is preliminary data.</text>
</comment>
<sequence length="379" mass="42371">MVVQNSMGEGSAIPTDPQHISIILQPSTSQQEKSQKHKKSRRKVTEVPQPNDPMKHVVDEAVYKELDDRLVRAAISASSLEAEQDSVGGPGYQDTMGDTITQTGFERVSKLSNDSLLARGNTLQSDEDRLKLNELIELCITLQSRVLDLEKTKTTQALEIDRLKRMVKKLEMKQRSRTYKLKRLYKESHDIDADEDITLVNDQDDEQMFDVNDLQGKEVFVQEDVADKEVNAACKVNAVSIATTDSAAAKMTVDEVTLAQALMEIISTKPKAKGIVLQEPTKRPEEKRNRPPTRAQQKSITTELVEESSKKVKAEVMKGSSKRAGTKLEQESSKKQKIDDDKETVKLKQLVKIIPDEEGVAINAIPLAVKPPSIVDWKI</sequence>
<name>A0A6L2NKC3_TANCI</name>
<evidence type="ECO:0000256" key="1">
    <source>
        <dbReference type="SAM" id="MobiDB-lite"/>
    </source>
</evidence>
<reference evidence="2" key="1">
    <citation type="journal article" date="2019" name="Sci. Rep.">
        <title>Draft genome of Tanacetum cinerariifolium, the natural source of mosquito coil.</title>
        <authorList>
            <person name="Yamashiro T."/>
            <person name="Shiraishi A."/>
            <person name="Satake H."/>
            <person name="Nakayama K."/>
        </authorList>
    </citation>
    <scope>NUCLEOTIDE SEQUENCE</scope>
</reference>
<feature type="region of interest" description="Disordered" evidence="1">
    <location>
        <begin position="1"/>
        <end position="57"/>
    </location>
</feature>
<gene>
    <name evidence="2" type="ORF">Tci_056932</name>
</gene>
<dbReference type="AlphaFoldDB" id="A0A6L2NKC3"/>
<feature type="compositionally biased region" description="Basic and acidic residues" evidence="1">
    <location>
        <begin position="307"/>
        <end position="316"/>
    </location>
</feature>
<evidence type="ECO:0000313" key="2">
    <source>
        <dbReference type="EMBL" id="GEU84954.1"/>
    </source>
</evidence>
<feature type="compositionally biased region" description="Basic and acidic residues" evidence="1">
    <location>
        <begin position="326"/>
        <end position="341"/>
    </location>
</feature>
<proteinExistence type="predicted"/>